<feature type="transmembrane region" description="Helical" evidence="1">
    <location>
        <begin position="79"/>
        <end position="100"/>
    </location>
</feature>
<organism evidence="2 3">
    <name type="scientific">Fulvivirga lutea</name>
    <dbReference type="NCBI Taxonomy" id="2810512"/>
    <lineage>
        <taxon>Bacteria</taxon>
        <taxon>Pseudomonadati</taxon>
        <taxon>Bacteroidota</taxon>
        <taxon>Cytophagia</taxon>
        <taxon>Cytophagales</taxon>
        <taxon>Fulvivirgaceae</taxon>
        <taxon>Fulvivirga</taxon>
    </lineage>
</organism>
<feature type="transmembrane region" description="Helical" evidence="1">
    <location>
        <begin position="7"/>
        <end position="29"/>
    </location>
</feature>
<protein>
    <submittedName>
        <fullName evidence="2">Uncharacterized protein</fullName>
    </submittedName>
</protein>
<keyword evidence="3" id="KW-1185">Reference proteome</keyword>
<proteinExistence type="predicted"/>
<gene>
    <name evidence="2" type="ORF">JR347_16495</name>
</gene>
<dbReference type="AlphaFoldDB" id="A0A974WFQ9"/>
<sequence>MENIIDIMLYVSYLMFVVAAVGAIVLPIVKSLDNPKSLVKPAGALVGIVILFLICYAIAGDGLNARLIAAGATSGVSKFVGGGLITMYVLFIAALVGIVFTEINKAIK</sequence>
<dbReference type="EMBL" id="CP070608">
    <property type="protein sequence ID" value="QSE97170.1"/>
    <property type="molecule type" value="Genomic_DNA"/>
</dbReference>
<dbReference type="KEGG" id="fuv:JR347_16495"/>
<accession>A0A974WFQ9</accession>
<keyword evidence="1" id="KW-0812">Transmembrane</keyword>
<keyword evidence="1" id="KW-1133">Transmembrane helix</keyword>
<feature type="transmembrane region" description="Helical" evidence="1">
    <location>
        <begin position="41"/>
        <end position="59"/>
    </location>
</feature>
<dbReference type="RefSeq" id="WP_205721683.1">
    <property type="nucleotide sequence ID" value="NZ_CP070608.1"/>
</dbReference>
<keyword evidence="1" id="KW-0472">Membrane</keyword>
<evidence type="ECO:0000256" key="1">
    <source>
        <dbReference type="SAM" id="Phobius"/>
    </source>
</evidence>
<evidence type="ECO:0000313" key="3">
    <source>
        <dbReference type="Proteomes" id="UP000662783"/>
    </source>
</evidence>
<evidence type="ECO:0000313" key="2">
    <source>
        <dbReference type="EMBL" id="QSE97170.1"/>
    </source>
</evidence>
<reference evidence="2" key="1">
    <citation type="submission" date="2021-02" db="EMBL/GenBank/DDBJ databases">
        <title>Fulvivirga sp. S481 isolated from sea water.</title>
        <authorList>
            <person name="Bae S.S."/>
            <person name="Baek K."/>
        </authorList>
    </citation>
    <scope>NUCLEOTIDE SEQUENCE</scope>
    <source>
        <strain evidence="2">S481</strain>
    </source>
</reference>
<dbReference type="Proteomes" id="UP000662783">
    <property type="component" value="Chromosome"/>
</dbReference>
<name>A0A974WFQ9_9BACT</name>